<evidence type="ECO:0000313" key="3">
    <source>
        <dbReference type="Proteomes" id="UP001169066"/>
    </source>
</evidence>
<reference evidence="2" key="1">
    <citation type="submission" date="2023-01" db="EMBL/GenBank/DDBJ databases">
        <title>Sulfurovum sp. XTW-4 genome assembly.</title>
        <authorList>
            <person name="Wang J."/>
        </authorList>
    </citation>
    <scope>NUCLEOTIDE SEQUENCE</scope>
    <source>
        <strain evidence="2">XTW-4</strain>
    </source>
</reference>
<proteinExistence type="predicted"/>
<feature type="transmembrane region" description="Helical" evidence="1">
    <location>
        <begin position="44"/>
        <end position="63"/>
    </location>
</feature>
<evidence type="ECO:0000313" key="2">
    <source>
        <dbReference type="EMBL" id="MDM5264510.1"/>
    </source>
</evidence>
<sequence>MTIHDSSPERRNLTILSTSVILFYLAEGKVIGGQLKINMLNVEFAKSEILFSSIFIFLLWFLFRYWLVERDAAAEAFRKEVSKINLANIYKNIVDKKYNNNHAFYLYRSGEPYSLDPNNNAKIKGAKGAFFRAYIYVWMFLSRPTLSGYYIPYLLAYVALFLLDPYYMVFAIWMSFVLPKFLKS</sequence>
<name>A0ABT7QTU9_9BACT</name>
<comment type="caution">
    <text evidence="2">The sequence shown here is derived from an EMBL/GenBank/DDBJ whole genome shotgun (WGS) entry which is preliminary data.</text>
</comment>
<keyword evidence="1" id="KW-0472">Membrane</keyword>
<evidence type="ECO:0000256" key="1">
    <source>
        <dbReference type="SAM" id="Phobius"/>
    </source>
</evidence>
<feature type="transmembrane region" description="Helical" evidence="1">
    <location>
        <begin position="157"/>
        <end position="178"/>
    </location>
</feature>
<keyword evidence="1" id="KW-1133">Transmembrane helix</keyword>
<organism evidence="2 3">
    <name type="scientific">Sulfurovum xiamenensis</name>
    <dbReference type="NCBI Taxonomy" id="3019066"/>
    <lineage>
        <taxon>Bacteria</taxon>
        <taxon>Pseudomonadati</taxon>
        <taxon>Campylobacterota</taxon>
        <taxon>Epsilonproteobacteria</taxon>
        <taxon>Campylobacterales</taxon>
        <taxon>Sulfurovaceae</taxon>
        <taxon>Sulfurovum</taxon>
    </lineage>
</organism>
<dbReference type="EMBL" id="JAQIBC010000009">
    <property type="protein sequence ID" value="MDM5264510.1"/>
    <property type="molecule type" value="Genomic_DNA"/>
</dbReference>
<accession>A0ABT7QTU9</accession>
<keyword evidence="3" id="KW-1185">Reference proteome</keyword>
<keyword evidence="1" id="KW-0812">Transmembrane</keyword>
<dbReference type="RefSeq" id="WP_289402407.1">
    <property type="nucleotide sequence ID" value="NZ_JAQIBC010000009.1"/>
</dbReference>
<feature type="transmembrane region" description="Helical" evidence="1">
    <location>
        <begin position="133"/>
        <end position="151"/>
    </location>
</feature>
<gene>
    <name evidence="2" type="ORF">PF327_09910</name>
</gene>
<dbReference type="Proteomes" id="UP001169066">
    <property type="component" value="Unassembled WGS sequence"/>
</dbReference>
<protein>
    <submittedName>
        <fullName evidence="2">Uncharacterized protein</fullName>
    </submittedName>
</protein>